<reference evidence="2 3" key="1">
    <citation type="submission" date="2019-06" db="EMBL/GenBank/DDBJ databases">
        <title>Whole genome shotgun sequence of Glutamicibacter uratoxydans NBRC 15515.</title>
        <authorList>
            <person name="Hosoyama A."/>
            <person name="Uohara A."/>
            <person name="Ohji S."/>
            <person name="Ichikawa N."/>
        </authorList>
    </citation>
    <scope>NUCLEOTIDE SEQUENCE [LARGE SCALE GENOMIC DNA]</scope>
    <source>
        <strain evidence="2 3">NBRC 15515</strain>
    </source>
</reference>
<evidence type="ECO:0000313" key="3">
    <source>
        <dbReference type="Proteomes" id="UP000316612"/>
    </source>
</evidence>
<evidence type="ECO:0000259" key="1">
    <source>
        <dbReference type="SMART" id="SM00347"/>
    </source>
</evidence>
<gene>
    <name evidence="2" type="ORF">AUR04nite_17600</name>
</gene>
<dbReference type="InterPro" id="IPR036388">
    <property type="entry name" value="WH-like_DNA-bd_sf"/>
</dbReference>
<name>A0A4Y4DS90_GLUUR</name>
<dbReference type="Gene3D" id="1.10.10.10">
    <property type="entry name" value="Winged helix-like DNA-binding domain superfamily/Winged helix DNA-binding domain"/>
    <property type="match status" value="1"/>
</dbReference>
<dbReference type="EMBL" id="BJNY01000009">
    <property type="protein sequence ID" value="GED06228.1"/>
    <property type="molecule type" value="Genomic_DNA"/>
</dbReference>
<protein>
    <recommendedName>
        <fullName evidence="1">HTH marR-type domain-containing protein</fullName>
    </recommendedName>
</protein>
<keyword evidence="3" id="KW-1185">Reference proteome</keyword>
<dbReference type="InterPro" id="IPR039422">
    <property type="entry name" value="MarR/SlyA-like"/>
</dbReference>
<comment type="caution">
    <text evidence="2">The sequence shown here is derived from an EMBL/GenBank/DDBJ whole genome shotgun (WGS) entry which is preliminary data.</text>
</comment>
<dbReference type="AlphaFoldDB" id="A0A4Y4DS90"/>
<sequence>MVTESITDRPLCSDIFRHLQSLLLSYSLQQHEFGQRLGLNDTDLAAANILRLRRTLSAGELAQMLGVSTAGITTVLDRLEARGYACRSKDPEDRRRTLVEPGPLFPALQGPGTSIYRSLHHFYFCLDEPSRDILHAAIAQMNAVLADRKSSTSPAMQPLEQTS</sequence>
<dbReference type="GO" id="GO:0003700">
    <property type="term" value="F:DNA-binding transcription factor activity"/>
    <property type="evidence" value="ECO:0007669"/>
    <property type="project" value="InterPro"/>
</dbReference>
<evidence type="ECO:0000313" key="2">
    <source>
        <dbReference type="EMBL" id="GED06228.1"/>
    </source>
</evidence>
<feature type="domain" description="HTH marR-type" evidence="1">
    <location>
        <begin position="32"/>
        <end position="131"/>
    </location>
</feature>
<dbReference type="Pfam" id="PF12802">
    <property type="entry name" value="MarR_2"/>
    <property type="match status" value="1"/>
</dbReference>
<dbReference type="InterPro" id="IPR036390">
    <property type="entry name" value="WH_DNA-bd_sf"/>
</dbReference>
<dbReference type="InterPro" id="IPR000835">
    <property type="entry name" value="HTH_MarR-typ"/>
</dbReference>
<dbReference type="SUPFAM" id="SSF46785">
    <property type="entry name" value="Winged helix' DNA-binding domain"/>
    <property type="match status" value="1"/>
</dbReference>
<dbReference type="GO" id="GO:0006950">
    <property type="term" value="P:response to stress"/>
    <property type="evidence" value="ECO:0007669"/>
    <property type="project" value="TreeGrafter"/>
</dbReference>
<organism evidence="2 3">
    <name type="scientific">Glutamicibacter uratoxydans</name>
    <name type="common">Arthrobacter uratoxydans</name>
    <dbReference type="NCBI Taxonomy" id="43667"/>
    <lineage>
        <taxon>Bacteria</taxon>
        <taxon>Bacillati</taxon>
        <taxon>Actinomycetota</taxon>
        <taxon>Actinomycetes</taxon>
        <taxon>Micrococcales</taxon>
        <taxon>Micrococcaceae</taxon>
        <taxon>Glutamicibacter</taxon>
    </lineage>
</organism>
<dbReference type="SMART" id="SM00347">
    <property type="entry name" value="HTH_MARR"/>
    <property type="match status" value="1"/>
</dbReference>
<dbReference type="PANTHER" id="PTHR33164:SF106">
    <property type="entry name" value="TRANSCRIPTIONAL REGULATORY PROTEIN"/>
    <property type="match status" value="1"/>
</dbReference>
<dbReference type="RefSeq" id="WP_141364077.1">
    <property type="nucleotide sequence ID" value="NZ_BAAAJL010000011.1"/>
</dbReference>
<dbReference type="Proteomes" id="UP000316612">
    <property type="component" value="Unassembled WGS sequence"/>
</dbReference>
<accession>A0A4Y4DS90</accession>
<dbReference type="PANTHER" id="PTHR33164">
    <property type="entry name" value="TRANSCRIPTIONAL REGULATOR, MARR FAMILY"/>
    <property type="match status" value="1"/>
</dbReference>
<dbReference type="OrthoDB" id="162531at2"/>
<proteinExistence type="predicted"/>